<accession>A0AAW8EZT0</accession>
<dbReference type="Proteomes" id="UP001244427">
    <property type="component" value="Unassembled WGS sequence"/>
</dbReference>
<comment type="caution">
    <text evidence="1">The sequence shown here is derived from an EMBL/GenBank/DDBJ whole genome shotgun (WGS) entry which is preliminary data.</text>
</comment>
<proteinExistence type="predicted"/>
<protein>
    <submittedName>
        <fullName evidence="1">Uncharacterized protein</fullName>
    </submittedName>
</protein>
<evidence type="ECO:0000313" key="2">
    <source>
        <dbReference type="Proteomes" id="UP001244427"/>
    </source>
</evidence>
<dbReference type="EMBL" id="JAUSXV010000001">
    <property type="protein sequence ID" value="MDQ0648305.1"/>
    <property type="molecule type" value="Genomic_DNA"/>
</dbReference>
<keyword evidence="2" id="KW-1185">Reference proteome</keyword>
<gene>
    <name evidence="1" type="ORF">QFZ53_002501</name>
</gene>
<evidence type="ECO:0000313" key="1">
    <source>
        <dbReference type="EMBL" id="MDQ0648305.1"/>
    </source>
</evidence>
<name>A0AAW8EZT0_9MICO</name>
<sequence>MKRIVMSFGDFLTGDDIADAVSRYSLALAKAHQTEIVEIPYRSTPSRVDRIELRIGWLVDIGVVRHENAGRELLEPETVQHLHATTDSLEHVGSLGEGSSRSWTKWEYDL</sequence>
<organism evidence="1 2">
    <name type="scientific">Microbacterium natoriense</name>
    <dbReference type="NCBI Taxonomy" id="284570"/>
    <lineage>
        <taxon>Bacteria</taxon>
        <taxon>Bacillati</taxon>
        <taxon>Actinomycetota</taxon>
        <taxon>Actinomycetes</taxon>
        <taxon>Micrococcales</taxon>
        <taxon>Microbacteriaceae</taxon>
        <taxon>Microbacterium</taxon>
    </lineage>
</organism>
<dbReference type="RefSeq" id="WP_307296890.1">
    <property type="nucleotide sequence ID" value="NZ_JAUSXV010000001.1"/>
</dbReference>
<dbReference type="AlphaFoldDB" id="A0AAW8EZT0"/>
<reference evidence="1 2" key="1">
    <citation type="submission" date="2023-07" db="EMBL/GenBank/DDBJ databases">
        <title>Comparative genomics of wheat-associated soil bacteria to identify genetic determinants of phenazine resistance.</title>
        <authorList>
            <person name="Mouncey N."/>
        </authorList>
    </citation>
    <scope>NUCLEOTIDE SEQUENCE [LARGE SCALE GENOMIC DNA]</scope>
    <source>
        <strain evidence="1 2">W4I9-1</strain>
    </source>
</reference>